<comment type="caution">
    <text evidence="2">The sequence shown here is derived from an EMBL/GenBank/DDBJ whole genome shotgun (WGS) entry which is preliminary data.</text>
</comment>
<name>A0A2N1M739_9GLOM</name>
<evidence type="ECO:0000313" key="2">
    <source>
        <dbReference type="EMBL" id="PKK57451.1"/>
    </source>
</evidence>
<evidence type="ECO:0000313" key="1">
    <source>
        <dbReference type="EMBL" id="PKK56469.1"/>
    </source>
</evidence>
<dbReference type="VEuPathDB" id="FungiDB:FUN_010979"/>
<dbReference type="Proteomes" id="UP000233469">
    <property type="component" value="Unassembled WGS sequence"/>
</dbReference>
<dbReference type="EMBL" id="LLXL01004376">
    <property type="protein sequence ID" value="PKK57451.1"/>
    <property type="molecule type" value="Genomic_DNA"/>
</dbReference>
<dbReference type="VEuPathDB" id="FungiDB:RhiirA1_476672"/>
<evidence type="ECO:0000313" key="3">
    <source>
        <dbReference type="EMBL" id="PKK58029.1"/>
    </source>
</evidence>
<evidence type="ECO:0000313" key="4">
    <source>
        <dbReference type="Proteomes" id="UP000233469"/>
    </source>
</evidence>
<dbReference type="AlphaFoldDB" id="A0A2N1M739"/>
<reference evidence="2 4" key="1">
    <citation type="submission" date="2016-04" db="EMBL/GenBank/DDBJ databases">
        <title>Genome analyses suggest a sexual origin of heterokaryosis in a supposedly ancient asexual fungus.</title>
        <authorList>
            <person name="Ropars J."/>
            <person name="Sedzielewska K."/>
            <person name="Noel J."/>
            <person name="Charron P."/>
            <person name="Farinelli L."/>
            <person name="Marton T."/>
            <person name="Kruger M."/>
            <person name="Pelin A."/>
            <person name="Brachmann A."/>
            <person name="Corradi N."/>
        </authorList>
    </citation>
    <scope>NUCLEOTIDE SEQUENCE [LARGE SCALE GENOMIC DNA]</scope>
    <source>
        <strain evidence="2 4">C2</strain>
    </source>
</reference>
<proteinExistence type="predicted"/>
<organism evidence="2 4">
    <name type="scientific">Rhizophagus irregularis</name>
    <dbReference type="NCBI Taxonomy" id="588596"/>
    <lineage>
        <taxon>Eukaryota</taxon>
        <taxon>Fungi</taxon>
        <taxon>Fungi incertae sedis</taxon>
        <taxon>Mucoromycota</taxon>
        <taxon>Glomeromycotina</taxon>
        <taxon>Glomeromycetes</taxon>
        <taxon>Glomerales</taxon>
        <taxon>Glomeraceae</taxon>
        <taxon>Rhizophagus</taxon>
    </lineage>
</organism>
<gene>
    <name evidence="3" type="ORF">RhiirC2_796970</name>
    <name evidence="2" type="ORF">RhiirC2_798011</name>
    <name evidence="1" type="ORF">RhiirC2_799930</name>
</gene>
<dbReference type="EMBL" id="LLXL01005570">
    <property type="protein sequence ID" value="PKK56469.1"/>
    <property type="molecule type" value="Genomic_DNA"/>
</dbReference>
<feature type="non-terminal residue" evidence="2">
    <location>
        <position position="1"/>
    </location>
</feature>
<accession>A0A2N1M739</accession>
<sequence length="343" mass="39180">LTSCDHDFTKLSVTPSISLFCEIPKDISESFYQGQVFVSYKDSVFQPSSAFRHSSEWLKCLHEKYVTLPEMLIIYTDGAAVRTAPYHSWTNPAERVMSIINLGLQNVALKRSDMSLDSEIIFKSLGTIEDIRNASSFNQTLTALEEINGLFEILGEKIDNTVTQNGTSQNKLRICVDLQKFIKSHCLIREYSFQIKKCGESDCLICDPVRLPHEIFNQLHYIPDPQISSNPDHYQDFDSLYGQNTTEKDIPSKKNHHECKELAPSGILVAARVRDFVFCISCSKLRCLFSQYVLDDSDYEALQTAMETFAYTCSSPIVPENHFLYDKIFIRMNLTCNLPIEQK</sequence>
<reference evidence="2 4" key="2">
    <citation type="submission" date="2017-10" db="EMBL/GenBank/DDBJ databases">
        <title>Extensive intraspecific genome diversity in a model arbuscular mycorrhizal fungus.</title>
        <authorList>
            <person name="Chen E.C.H."/>
            <person name="Morin E."/>
            <person name="Baudet D."/>
            <person name="Noel J."/>
            <person name="Ndikumana S."/>
            <person name="Charron P."/>
            <person name="St-Onge C."/>
            <person name="Giorgi J."/>
            <person name="Grigoriev I.V."/>
            <person name="Roux C."/>
            <person name="Martin F.M."/>
            <person name="Corradi N."/>
        </authorList>
    </citation>
    <scope>NUCLEOTIDE SEQUENCE [LARGE SCALE GENOMIC DNA]</scope>
    <source>
        <strain evidence="2 4">C2</strain>
    </source>
</reference>
<dbReference type="EMBL" id="LLXL01003890">
    <property type="protein sequence ID" value="PKK58029.1"/>
    <property type="molecule type" value="Genomic_DNA"/>
</dbReference>
<protein>
    <submittedName>
        <fullName evidence="2">Uncharacterized protein</fullName>
    </submittedName>
</protein>